<dbReference type="PANTHER" id="PTHR37829">
    <property type="entry name" value="PHAGE-LIKE ELEMENT PBSX PROTEIN XKDT"/>
    <property type="match status" value="1"/>
</dbReference>
<feature type="domain" description="Baseplate J-like C-terminal" evidence="4">
    <location>
        <begin position="262"/>
        <end position="343"/>
    </location>
</feature>
<dbReference type="Pfam" id="PF26079">
    <property type="entry name" value="Baseplate_J_C"/>
    <property type="match status" value="1"/>
</dbReference>
<protein>
    <submittedName>
        <fullName evidence="5">Baseplate J like protein</fullName>
    </submittedName>
</protein>
<comment type="similarity">
    <text evidence="1">Belongs to the Mu gp47/PBSX XkdT family.</text>
</comment>
<dbReference type="InterPro" id="IPR006949">
    <property type="entry name" value="Barrel_Baseplate_J-like"/>
</dbReference>
<dbReference type="InterPro" id="IPR058531">
    <property type="entry name" value="Baseplate_J_M"/>
</dbReference>
<dbReference type="PANTHER" id="PTHR37829:SF3">
    <property type="entry name" value="PROTEIN JAYE-RELATED"/>
    <property type="match status" value="1"/>
</dbReference>
<sequence length="347" mass="38451">MYSQQTYEVIKNRTLDNINLDLDKREGSILNTLASANSMSLAKAYIDMGDIISLGFIEDTFDTYLDKRVGEFGVYRKEGSKATGEIKVTGKEGTVLENGTSFLCNDLKFIMLNDVTIGELDDICHVEAEEVGYRYNLSSNNVFTLTESINGVETLTNETDFKNGVDVESDDDLRARFIKVVNNPSASGNKSHYEEWALEVNGVGRAIVYPLWNGNGTVKVMIVGNDNKPVDEEIINNCKLHIEENMPIGCQLTVTTPTSLNVSIVASVELKEGYEISEIKEEFKTKLNEYLKTVTTELVYSKVYGILVNLLGVGDITSLTINDNTSNITIAEDKIINISAIELSEVM</sequence>
<evidence type="ECO:0000259" key="2">
    <source>
        <dbReference type="Pfam" id="PF04865"/>
    </source>
</evidence>
<dbReference type="Pfam" id="PF04865">
    <property type="entry name" value="Baseplate_J"/>
    <property type="match status" value="1"/>
</dbReference>
<dbReference type="InterPro" id="IPR052399">
    <property type="entry name" value="Phage_Baseplate_Assmbl_Protein"/>
</dbReference>
<reference evidence="5" key="1">
    <citation type="journal article" date="2021" name="Proc. Natl. Acad. Sci. U.S.A.">
        <title>A Catalog of Tens of Thousands of Viruses from Human Metagenomes Reveals Hidden Associations with Chronic Diseases.</title>
        <authorList>
            <person name="Tisza M.J."/>
            <person name="Buck C.B."/>
        </authorList>
    </citation>
    <scope>NUCLEOTIDE SEQUENCE</scope>
    <source>
        <strain evidence="5">Ctcx61</strain>
    </source>
</reference>
<evidence type="ECO:0000256" key="1">
    <source>
        <dbReference type="ARBA" id="ARBA00038087"/>
    </source>
</evidence>
<feature type="domain" description="Baseplate protein J-like barrel" evidence="2">
    <location>
        <begin position="86"/>
        <end position="164"/>
    </location>
</feature>
<accession>A0A8S5TWK0</accession>
<feature type="domain" description="Baseplate J-like central" evidence="3">
    <location>
        <begin position="186"/>
        <end position="255"/>
    </location>
</feature>
<organism evidence="5">
    <name type="scientific">Siphoviridae sp. ctcx61</name>
    <dbReference type="NCBI Taxonomy" id="2825575"/>
    <lineage>
        <taxon>Viruses</taxon>
        <taxon>Duplodnaviria</taxon>
        <taxon>Heunggongvirae</taxon>
        <taxon>Uroviricota</taxon>
        <taxon>Caudoviricetes</taxon>
    </lineage>
</organism>
<dbReference type="InterPro" id="IPR058530">
    <property type="entry name" value="Baseplate_J-like_C"/>
</dbReference>
<name>A0A8S5TWK0_9CAUD</name>
<evidence type="ECO:0000259" key="3">
    <source>
        <dbReference type="Pfam" id="PF26078"/>
    </source>
</evidence>
<evidence type="ECO:0000259" key="4">
    <source>
        <dbReference type="Pfam" id="PF26079"/>
    </source>
</evidence>
<proteinExistence type="inferred from homology"/>
<evidence type="ECO:0000313" key="5">
    <source>
        <dbReference type="EMBL" id="DAF86569.1"/>
    </source>
</evidence>
<dbReference type="EMBL" id="BK015949">
    <property type="protein sequence ID" value="DAF86569.1"/>
    <property type="molecule type" value="Genomic_DNA"/>
</dbReference>
<dbReference type="Pfam" id="PF26078">
    <property type="entry name" value="Baseplate_J_M"/>
    <property type="match status" value="1"/>
</dbReference>